<keyword evidence="1" id="KW-0812">Transmembrane</keyword>
<organism evidence="2 3">
    <name type="scientific">Echeneis naucrates</name>
    <name type="common">Live sharksucker</name>
    <dbReference type="NCBI Taxonomy" id="173247"/>
    <lineage>
        <taxon>Eukaryota</taxon>
        <taxon>Metazoa</taxon>
        <taxon>Chordata</taxon>
        <taxon>Craniata</taxon>
        <taxon>Vertebrata</taxon>
        <taxon>Euteleostomi</taxon>
        <taxon>Actinopterygii</taxon>
        <taxon>Neopterygii</taxon>
        <taxon>Teleostei</taxon>
        <taxon>Neoteleostei</taxon>
        <taxon>Acanthomorphata</taxon>
        <taxon>Carangaria</taxon>
        <taxon>Carangiformes</taxon>
        <taxon>Echeneidae</taxon>
        <taxon>Echeneis</taxon>
    </lineage>
</organism>
<dbReference type="Proteomes" id="UP000472264">
    <property type="component" value="Chromosome 14"/>
</dbReference>
<reference evidence="2" key="3">
    <citation type="submission" date="2025-09" db="UniProtKB">
        <authorList>
            <consortium name="Ensembl"/>
        </authorList>
    </citation>
    <scope>IDENTIFICATION</scope>
</reference>
<dbReference type="OMA" id="AMPCRIV"/>
<proteinExistence type="predicted"/>
<dbReference type="PANTHER" id="PTHR48424">
    <property type="entry name" value="DYNEIN LIGHT CHAIN-RELATED"/>
    <property type="match status" value="1"/>
</dbReference>
<dbReference type="Ensembl" id="ENSENLT00000013588.1">
    <property type="protein sequence ID" value="ENSENLP00000013068.1"/>
    <property type="gene ID" value="ENSENLG00000006161.1"/>
</dbReference>
<keyword evidence="3" id="KW-1185">Reference proteome</keyword>
<sequence length="122" mass="13963">MLIFTAEETTGMFQVEVDEMLRLMCHIAAKVPPNNAMPCRIVLFVKLLSNILLYVVLFHGLHGTVHGILLHFIRHVCIFDHCLFVRHLGFLTAHEKTKTNKIIFSDIFFPHMLLTSCTSANQ</sequence>
<keyword evidence="1" id="KW-1133">Transmembrane helix</keyword>
<keyword evidence="1" id="KW-0472">Membrane</keyword>
<accession>A0A665U0T0</accession>
<evidence type="ECO:0000313" key="3">
    <source>
        <dbReference type="Proteomes" id="UP000472264"/>
    </source>
</evidence>
<dbReference type="AlphaFoldDB" id="A0A665U0T0"/>
<dbReference type="InParanoid" id="A0A665U0T0"/>
<reference evidence="2" key="1">
    <citation type="submission" date="2021-04" db="EMBL/GenBank/DDBJ databases">
        <authorList>
            <consortium name="Wellcome Sanger Institute Data Sharing"/>
        </authorList>
    </citation>
    <scope>NUCLEOTIDE SEQUENCE [LARGE SCALE GENOMIC DNA]</scope>
</reference>
<protein>
    <submittedName>
        <fullName evidence="2">Uncharacterized protein</fullName>
    </submittedName>
</protein>
<evidence type="ECO:0000313" key="2">
    <source>
        <dbReference type="Ensembl" id="ENSENLP00000013068.1"/>
    </source>
</evidence>
<dbReference type="PANTHER" id="PTHR48424:SF3">
    <property type="entry name" value="DYNEIN LIGHT CHAIN-RELATED"/>
    <property type="match status" value="1"/>
</dbReference>
<reference evidence="2" key="2">
    <citation type="submission" date="2025-08" db="UniProtKB">
        <authorList>
            <consortium name="Ensembl"/>
        </authorList>
    </citation>
    <scope>IDENTIFICATION</scope>
</reference>
<evidence type="ECO:0000256" key="1">
    <source>
        <dbReference type="SAM" id="Phobius"/>
    </source>
</evidence>
<name>A0A665U0T0_ECHNA</name>
<feature type="transmembrane region" description="Helical" evidence="1">
    <location>
        <begin position="51"/>
        <end position="73"/>
    </location>
</feature>